<reference evidence="1" key="2">
    <citation type="submission" date="2012-05" db="EMBL/GenBank/DDBJ databases">
        <title>Annotation of the Genome Sequence of Fusarium oxysporum HDV247.</title>
        <authorList>
            <consortium name="The Broad Institute Genomics Platform"/>
            <person name="Ma L.-J."/>
            <person name="Corby-Kistler H."/>
            <person name="Broz K."/>
            <person name="Gale L.R."/>
            <person name="Jonkers W."/>
            <person name="O'Donnell K."/>
            <person name="Ploetz R."/>
            <person name="Steinberg C."/>
            <person name="Schwartz D.C."/>
            <person name="VanEtten H."/>
            <person name="Zhou S."/>
            <person name="Young S.K."/>
            <person name="Zeng Q."/>
            <person name="Gargeya S."/>
            <person name="Fitzgerald M."/>
            <person name="Abouelleil A."/>
            <person name="Alvarado L."/>
            <person name="Chapman S.B."/>
            <person name="Gainer-Dewar J."/>
            <person name="Goldberg J."/>
            <person name="Griggs A."/>
            <person name="Gujja S."/>
            <person name="Hansen M."/>
            <person name="Howarth C."/>
            <person name="Imamovic A."/>
            <person name="Ireland A."/>
            <person name="Larimer J."/>
            <person name="McCowan C."/>
            <person name="Murphy C."/>
            <person name="Pearson M."/>
            <person name="Poon T.W."/>
            <person name="Priest M."/>
            <person name="Roberts A."/>
            <person name="Saif S."/>
            <person name="Shea T."/>
            <person name="Sykes S."/>
            <person name="Wortman J."/>
            <person name="Nusbaum C."/>
            <person name="Birren B."/>
        </authorList>
    </citation>
    <scope>NUCLEOTIDE SEQUENCE</scope>
    <source>
        <strain evidence="1">HDV247</strain>
    </source>
</reference>
<protein>
    <submittedName>
        <fullName evidence="1">Uncharacterized protein</fullName>
    </submittedName>
</protein>
<dbReference type="HOGENOM" id="CLU_3359712_0_0_1"/>
<dbReference type="EMBL" id="JH650976">
    <property type="protein sequence ID" value="EXA36375.1"/>
    <property type="molecule type" value="Genomic_DNA"/>
</dbReference>
<evidence type="ECO:0000313" key="1">
    <source>
        <dbReference type="EMBL" id="EXA36375.1"/>
    </source>
</evidence>
<reference evidence="1" key="1">
    <citation type="submission" date="2011-10" db="EMBL/GenBank/DDBJ databases">
        <title>The Genome Sequence of Fusarium oxysporum HDV247.</title>
        <authorList>
            <consortium name="The Broad Institute Genome Sequencing Platform"/>
            <person name="Ma L.-J."/>
            <person name="Gale L.R."/>
            <person name="Schwartz D.C."/>
            <person name="Zhou S."/>
            <person name="Corby-Kistler H."/>
            <person name="Young S.K."/>
            <person name="Zeng Q."/>
            <person name="Gargeya S."/>
            <person name="Fitzgerald M."/>
            <person name="Haas B."/>
            <person name="Abouelleil A."/>
            <person name="Alvarado L."/>
            <person name="Arachchi H.M."/>
            <person name="Berlin A."/>
            <person name="Brown A."/>
            <person name="Chapman S.B."/>
            <person name="Chen Z."/>
            <person name="Dunbar C."/>
            <person name="Freedman E."/>
            <person name="Gearin G."/>
            <person name="Goldberg J."/>
            <person name="Griggs A."/>
            <person name="Gujja S."/>
            <person name="Heiman D."/>
            <person name="Howarth C."/>
            <person name="Larson L."/>
            <person name="Lui A."/>
            <person name="MacDonald P.J.P."/>
            <person name="Montmayeur A."/>
            <person name="Murphy C."/>
            <person name="Neiman D."/>
            <person name="Pearson M."/>
            <person name="Priest M."/>
            <person name="Roberts A."/>
            <person name="Saif S."/>
            <person name="Shea T."/>
            <person name="Shenoy N."/>
            <person name="Sisk P."/>
            <person name="Stolte C."/>
            <person name="Sykes S."/>
            <person name="Wortman J."/>
            <person name="Nusbaum C."/>
            <person name="Birren B."/>
        </authorList>
    </citation>
    <scope>NUCLEOTIDE SEQUENCE [LARGE SCALE GENOMIC DNA]</scope>
    <source>
        <strain evidence="1">HDV247</strain>
    </source>
</reference>
<accession>W9P901</accession>
<dbReference type="Proteomes" id="UP000030751">
    <property type="component" value="Unassembled WGS sequence"/>
</dbReference>
<proteinExistence type="predicted"/>
<dbReference type="AlphaFoldDB" id="W9P901"/>
<organism evidence="1">
    <name type="scientific">Fusarium oxysporum f. sp. pisi HDV247</name>
    <dbReference type="NCBI Taxonomy" id="1080344"/>
    <lineage>
        <taxon>Eukaryota</taxon>
        <taxon>Fungi</taxon>
        <taxon>Dikarya</taxon>
        <taxon>Ascomycota</taxon>
        <taxon>Pezizomycotina</taxon>
        <taxon>Sordariomycetes</taxon>
        <taxon>Hypocreomycetidae</taxon>
        <taxon>Hypocreales</taxon>
        <taxon>Nectriaceae</taxon>
        <taxon>Fusarium</taxon>
        <taxon>Fusarium oxysporum species complex</taxon>
    </lineage>
</organism>
<gene>
    <name evidence="1" type="ORF">FOVG_12280</name>
</gene>
<name>W9P901_FUSOX</name>
<sequence length="36" mass="4229">MPRFVHYLVTIMTQSIVNLNRMVASGPIIFKYLDFL</sequence>